<comment type="caution">
    <text evidence="1">The sequence shown here is derived from an EMBL/GenBank/DDBJ whole genome shotgun (WGS) entry which is preliminary data.</text>
</comment>
<evidence type="ECO:0000313" key="1">
    <source>
        <dbReference type="EMBL" id="KRG73912.1"/>
    </source>
</evidence>
<dbReference type="RefSeq" id="WP_057508236.1">
    <property type="nucleotide sequence ID" value="NZ_JANUEG010000017.1"/>
</dbReference>
<sequence length="95" mass="10578">MTPHERANARAANPRAAETAEYLDARLHMANYEESTFARSLLLAAELHGIEHAARECGLSDEAMRRQLNGTRPLYFDSVLGAMRALGVRLRVEVV</sequence>
<dbReference type="AlphaFoldDB" id="A0A0R0D9S0"/>
<gene>
    <name evidence="1" type="ORF">ABB28_08610</name>
</gene>
<dbReference type="Proteomes" id="UP000051386">
    <property type="component" value="Unassembled WGS sequence"/>
</dbReference>
<dbReference type="EMBL" id="LDJK01000034">
    <property type="protein sequence ID" value="KRG73912.1"/>
    <property type="molecule type" value="Genomic_DNA"/>
</dbReference>
<dbReference type="PATRIC" id="fig|517011.3.peg.1389"/>
<accession>A0A0R0D9S0</accession>
<organism evidence="1 2">
    <name type="scientific">Stenotrophomonas chelatiphaga</name>
    <dbReference type="NCBI Taxonomy" id="517011"/>
    <lineage>
        <taxon>Bacteria</taxon>
        <taxon>Pseudomonadati</taxon>
        <taxon>Pseudomonadota</taxon>
        <taxon>Gammaproteobacteria</taxon>
        <taxon>Lysobacterales</taxon>
        <taxon>Lysobacteraceae</taxon>
        <taxon>Stenotrophomonas</taxon>
    </lineage>
</organism>
<reference evidence="1 2" key="1">
    <citation type="submission" date="2015-05" db="EMBL/GenBank/DDBJ databases">
        <title>Genome sequencing and analysis of members of genus Stenotrophomonas.</title>
        <authorList>
            <person name="Patil P.P."/>
            <person name="Midha S."/>
            <person name="Patil P.B."/>
        </authorList>
    </citation>
    <scope>NUCLEOTIDE SEQUENCE [LARGE SCALE GENOMIC DNA]</scope>
    <source>
        <strain evidence="1 2">DSM 21508</strain>
    </source>
</reference>
<keyword evidence="2" id="KW-1185">Reference proteome</keyword>
<protein>
    <submittedName>
        <fullName evidence="1">Uncharacterized protein</fullName>
    </submittedName>
</protein>
<evidence type="ECO:0000313" key="2">
    <source>
        <dbReference type="Proteomes" id="UP000051386"/>
    </source>
</evidence>
<proteinExistence type="predicted"/>
<name>A0A0R0D9S0_9GAMM</name>